<accession>X1FBH9</accession>
<dbReference type="AlphaFoldDB" id="X1FBH9"/>
<comment type="caution">
    <text evidence="1">The sequence shown here is derived from an EMBL/GenBank/DDBJ whole genome shotgun (WGS) entry which is preliminary data.</text>
</comment>
<reference evidence="1" key="1">
    <citation type="journal article" date="2014" name="Front. Microbiol.">
        <title>High frequency of phylogenetically diverse reductive dehalogenase-homologous genes in deep subseafloor sedimentary metagenomes.</title>
        <authorList>
            <person name="Kawai M."/>
            <person name="Futagami T."/>
            <person name="Toyoda A."/>
            <person name="Takaki Y."/>
            <person name="Nishi S."/>
            <person name="Hori S."/>
            <person name="Arai W."/>
            <person name="Tsubouchi T."/>
            <person name="Morono Y."/>
            <person name="Uchiyama I."/>
            <person name="Ito T."/>
            <person name="Fujiyama A."/>
            <person name="Inagaki F."/>
            <person name="Takami H."/>
        </authorList>
    </citation>
    <scope>NUCLEOTIDE SEQUENCE</scope>
    <source>
        <strain evidence="1">Expedition CK06-06</strain>
    </source>
</reference>
<gene>
    <name evidence="1" type="ORF">S03H2_16649</name>
</gene>
<proteinExistence type="predicted"/>
<protein>
    <submittedName>
        <fullName evidence="1">Uncharacterized protein</fullName>
    </submittedName>
</protein>
<evidence type="ECO:0000313" key="1">
    <source>
        <dbReference type="EMBL" id="GAH42322.1"/>
    </source>
</evidence>
<name>X1FBH9_9ZZZZ</name>
<feature type="non-terminal residue" evidence="1">
    <location>
        <position position="1"/>
    </location>
</feature>
<dbReference type="EMBL" id="BARU01008520">
    <property type="protein sequence ID" value="GAH42322.1"/>
    <property type="molecule type" value="Genomic_DNA"/>
</dbReference>
<organism evidence="1">
    <name type="scientific">marine sediment metagenome</name>
    <dbReference type="NCBI Taxonomy" id="412755"/>
    <lineage>
        <taxon>unclassified sequences</taxon>
        <taxon>metagenomes</taxon>
        <taxon>ecological metagenomes</taxon>
    </lineage>
</organism>
<sequence>YTGEIVENAIYVYSITINEEGMTSNPDPIAELEHLEQFIMNLPDEVFDSDDPYEFTEFKKEMADKIYETIEELYENKYLKAGEKLSEMKEEVTEEKKLQEPTKSKLCINIDHIISHVCS</sequence>